<dbReference type="Gene3D" id="3.90.550.10">
    <property type="entry name" value="Spore Coat Polysaccharide Biosynthesis Protein SpsA, Chain A"/>
    <property type="match status" value="1"/>
</dbReference>
<dbReference type="PANTHER" id="PTHR31562:SF8">
    <property type="entry name" value="ALPHA-1,6-MANNOSYLTRANSFERASE"/>
    <property type="match status" value="1"/>
</dbReference>
<comment type="caution">
    <text evidence="1">The sequence shown here is derived from an EMBL/GenBank/DDBJ whole genome shotgun (WGS) entry which is preliminary data.</text>
</comment>
<dbReference type="STRING" id="6265.A0A0B2UYC1"/>
<reference evidence="1 2" key="1">
    <citation type="submission" date="2014-11" db="EMBL/GenBank/DDBJ databases">
        <title>Genetic blueprint of the zoonotic pathogen Toxocara canis.</title>
        <authorList>
            <person name="Zhu X.-Q."/>
            <person name="Korhonen P.K."/>
            <person name="Cai H."/>
            <person name="Young N.D."/>
            <person name="Nejsum P."/>
            <person name="von Samson-Himmelstjerna G."/>
            <person name="Boag P.R."/>
            <person name="Tan P."/>
            <person name="Li Q."/>
            <person name="Min J."/>
            <person name="Yang Y."/>
            <person name="Wang X."/>
            <person name="Fang X."/>
            <person name="Hall R.S."/>
            <person name="Hofmann A."/>
            <person name="Sternberg P.W."/>
            <person name="Jex A.R."/>
            <person name="Gasser R.B."/>
        </authorList>
    </citation>
    <scope>NUCLEOTIDE SEQUENCE [LARGE SCALE GENOMIC DNA]</scope>
    <source>
        <strain evidence="1">PN_DK_2014</strain>
    </source>
</reference>
<protein>
    <submittedName>
        <fullName evidence="1">Uncharacterized protein</fullName>
    </submittedName>
</protein>
<dbReference type="PANTHER" id="PTHR31562">
    <property type="entry name" value="PROTEIN CBG18972"/>
    <property type="match status" value="1"/>
</dbReference>
<dbReference type="InterPro" id="IPR029044">
    <property type="entry name" value="Nucleotide-diphossugar_trans"/>
</dbReference>
<evidence type="ECO:0000313" key="1">
    <source>
        <dbReference type="EMBL" id="KHN76056.1"/>
    </source>
</evidence>
<dbReference type="Pfam" id="PF03314">
    <property type="entry name" value="DUF273"/>
    <property type="match status" value="1"/>
</dbReference>
<sequence>MIVFELRYATSRFAGTRANVPNKSILPTVIDQSARQRYPKRQNMGKCEHIYGKVMVFIAVEANAYRSLYKIALNSVRCYIKSTDYELKIIDVFEDQRVAEKCNHTKIFYRKHCAASVYLNDAEWMLVLDADTGVVNPNHCIEEYIDDRVNLIFYERFFNWEIMSGNYLVKNSRFSHDFLMRWANYEYKEGGLWWSGLDNGAVHAVVLESVIPKDSQPFRNCEAIWLRARDYDSYIPFVVCVRIYLGARRIWPGKLRLLPRAHGMARDRYHTNDEWCENDFMIHGWKENEIDQREGYRLPFKAPLNVSKCGADYKGWLWKPEMKISIEAVKEMIRVTEMQYGDALPKKHLQFPFFSQPNVGLCYPNCDDYYWFNDE</sequence>
<accession>A0A0B2UYC1</accession>
<keyword evidence="2" id="KW-1185">Reference proteome</keyword>
<dbReference type="OrthoDB" id="407658at2759"/>
<dbReference type="OMA" id="DEWCEND"/>
<name>A0A0B2UYC1_TOXCA</name>
<gene>
    <name evidence="1" type="ORF">Tcan_17522</name>
</gene>
<organism evidence="1 2">
    <name type="scientific">Toxocara canis</name>
    <name type="common">Canine roundworm</name>
    <dbReference type="NCBI Taxonomy" id="6265"/>
    <lineage>
        <taxon>Eukaryota</taxon>
        <taxon>Metazoa</taxon>
        <taxon>Ecdysozoa</taxon>
        <taxon>Nematoda</taxon>
        <taxon>Chromadorea</taxon>
        <taxon>Rhabditida</taxon>
        <taxon>Spirurina</taxon>
        <taxon>Ascaridomorpha</taxon>
        <taxon>Ascaridoidea</taxon>
        <taxon>Toxocaridae</taxon>
        <taxon>Toxocara</taxon>
    </lineage>
</organism>
<dbReference type="InterPro" id="IPR004988">
    <property type="entry name" value="DUF273"/>
</dbReference>
<proteinExistence type="predicted"/>
<dbReference type="Proteomes" id="UP000031036">
    <property type="component" value="Unassembled WGS sequence"/>
</dbReference>
<dbReference type="AlphaFoldDB" id="A0A0B2UYC1"/>
<dbReference type="EMBL" id="JPKZ01002570">
    <property type="protein sequence ID" value="KHN76056.1"/>
    <property type="molecule type" value="Genomic_DNA"/>
</dbReference>
<evidence type="ECO:0000313" key="2">
    <source>
        <dbReference type="Proteomes" id="UP000031036"/>
    </source>
</evidence>